<dbReference type="EMBL" id="JACIJD010000036">
    <property type="protein sequence ID" value="MBB5696288.1"/>
    <property type="molecule type" value="Genomic_DNA"/>
</dbReference>
<evidence type="ECO:0000313" key="3">
    <source>
        <dbReference type="Proteomes" id="UP000580654"/>
    </source>
</evidence>
<feature type="region of interest" description="Disordered" evidence="1">
    <location>
        <begin position="1"/>
        <end position="26"/>
    </location>
</feature>
<protein>
    <submittedName>
        <fullName evidence="2">Uncharacterized protein</fullName>
    </submittedName>
</protein>
<keyword evidence="3" id="KW-1185">Reference proteome</keyword>
<organism evidence="2 3">
    <name type="scientific">Muricoccus pecuniae</name>
    <dbReference type="NCBI Taxonomy" id="693023"/>
    <lineage>
        <taxon>Bacteria</taxon>
        <taxon>Pseudomonadati</taxon>
        <taxon>Pseudomonadota</taxon>
        <taxon>Alphaproteobacteria</taxon>
        <taxon>Acetobacterales</taxon>
        <taxon>Roseomonadaceae</taxon>
        <taxon>Muricoccus</taxon>
    </lineage>
</organism>
<accession>A0A840Y585</accession>
<proteinExistence type="predicted"/>
<reference evidence="2 3" key="1">
    <citation type="submission" date="2020-08" db="EMBL/GenBank/DDBJ databases">
        <title>Genomic Encyclopedia of Type Strains, Phase IV (KMG-IV): sequencing the most valuable type-strain genomes for metagenomic binning, comparative biology and taxonomic classification.</title>
        <authorList>
            <person name="Goeker M."/>
        </authorList>
    </citation>
    <scope>NUCLEOTIDE SEQUENCE [LARGE SCALE GENOMIC DNA]</scope>
    <source>
        <strain evidence="2 3">DSM 25622</strain>
    </source>
</reference>
<evidence type="ECO:0000313" key="2">
    <source>
        <dbReference type="EMBL" id="MBB5696288.1"/>
    </source>
</evidence>
<dbReference type="Proteomes" id="UP000580654">
    <property type="component" value="Unassembled WGS sequence"/>
</dbReference>
<comment type="caution">
    <text evidence="2">The sequence shown here is derived from an EMBL/GenBank/DDBJ whole genome shotgun (WGS) entry which is preliminary data.</text>
</comment>
<sequence>MARQPEARRQRPEALQPAASASPAGTQELFCLTSSVLNSGTGPVTTAWTTR</sequence>
<feature type="compositionally biased region" description="Basic and acidic residues" evidence="1">
    <location>
        <begin position="1"/>
        <end position="12"/>
    </location>
</feature>
<evidence type="ECO:0000256" key="1">
    <source>
        <dbReference type="SAM" id="MobiDB-lite"/>
    </source>
</evidence>
<dbReference type="AlphaFoldDB" id="A0A840Y585"/>
<name>A0A840Y585_9PROT</name>
<dbReference type="RefSeq" id="WP_184521459.1">
    <property type="nucleotide sequence ID" value="NZ_JACIJD010000036.1"/>
</dbReference>
<gene>
    <name evidence="2" type="ORF">FHS87_004358</name>
</gene>